<sequence length="93" mass="11227">MFYHKCLFCEASISVNNIERKTILSLCEFCLKRYEVIEELKKNEEANNDQINEVYNCFYESDTKQVNPLIFNNEIKTYFKRYSKPLYLKMSTL</sequence>
<organism evidence="1 2">
    <name type="scientific">Diversispora epigaea</name>
    <dbReference type="NCBI Taxonomy" id="1348612"/>
    <lineage>
        <taxon>Eukaryota</taxon>
        <taxon>Fungi</taxon>
        <taxon>Fungi incertae sedis</taxon>
        <taxon>Mucoromycota</taxon>
        <taxon>Glomeromycotina</taxon>
        <taxon>Glomeromycetes</taxon>
        <taxon>Diversisporales</taxon>
        <taxon>Diversisporaceae</taxon>
        <taxon>Diversispora</taxon>
    </lineage>
</organism>
<name>A0A397IPF7_9GLOM</name>
<dbReference type="Proteomes" id="UP000266861">
    <property type="component" value="Unassembled WGS sequence"/>
</dbReference>
<dbReference type="EMBL" id="PQFF01000159">
    <property type="protein sequence ID" value="RHZ77909.1"/>
    <property type="molecule type" value="Genomic_DNA"/>
</dbReference>
<dbReference type="AlphaFoldDB" id="A0A397IPF7"/>
<evidence type="ECO:0000313" key="2">
    <source>
        <dbReference type="Proteomes" id="UP000266861"/>
    </source>
</evidence>
<accession>A0A397IPF7</accession>
<reference evidence="1 2" key="1">
    <citation type="submission" date="2018-08" db="EMBL/GenBank/DDBJ databases">
        <title>Genome and evolution of the arbuscular mycorrhizal fungus Diversispora epigaea (formerly Glomus versiforme) and its bacterial endosymbionts.</title>
        <authorList>
            <person name="Sun X."/>
            <person name="Fei Z."/>
            <person name="Harrison M."/>
        </authorList>
    </citation>
    <scope>NUCLEOTIDE SEQUENCE [LARGE SCALE GENOMIC DNA]</scope>
    <source>
        <strain evidence="1 2">IT104</strain>
    </source>
</reference>
<comment type="caution">
    <text evidence="1">The sequence shown here is derived from an EMBL/GenBank/DDBJ whole genome shotgun (WGS) entry which is preliminary data.</text>
</comment>
<dbReference type="OrthoDB" id="10519308at2759"/>
<evidence type="ECO:0000313" key="1">
    <source>
        <dbReference type="EMBL" id="RHZ77909.1"/>
    </source>
</evidence>
<protein>
    <submittedName>
        <fullName evidence="1">Uncharacterized protein</fullName>
    </submittedName>
</protein>
<keyword evidence="2" id="KW-1185">Reference proteome</keyword>
<proteinExistence type="predicted"/>
<gene>
    <name evidence="1" type="ORF">Glove_169g39</name>
</gene>